<comment type="caution">
    <text evidence="2">The sequence shown here is derived from an EMBL/GenBank/DDBJ whole genome shotgun (WGS) entry which is preliminary data.</text>
</comment>
<dbReference type="CDD" id="cd08241">
    <property type="entry name" value="QOR1"/>
    <property type="match status" value="1"/>
</dbReference>
<dbReference type="AlphaFoldDB" id="A0A258D943"/>
<gene>
    <name evidence="2" type="ORF">B7Z12_06375</name>
</gene>
<evidence type="ECO:0000313" key="2">
    <source>
        <dbReference type="EMBL" id="OYX04485.1"/>
    </source>
</evidence>
<accession>A0A258D943</accession>
<dbReference type="Proteomes" id="UP000215616">
    <property type="component" value="Unassembled WGS sequence"/>
</dbReference>
<dbReference type="Gene3D" id="3.90.180.10">
    <property type="entry name" value="Medium-chain alcohol dehydrogenases, catalytic domain"/>
    <property type="match status" value="1"/>
</dbReference>
<dbReference type="InterPro" id="IPR013154">
    <property type="entry name" value="ADH-like_N"/>
</dbReference>
<dbReference type="EMBL" id="NCDQ01000075">
    <property type="protein sequence ID" value="OYX04485.1"/>
    <property type="molecule type" value="Genomic_DNA"/>
</dbReference>
<dbReference type="InterPro" id="IPR036291">
    <property type="entry name" value="NAD(P)-bd_dom_sf"/>
</dbReference>
<organism evidence="2 3">
    <name type="scientific">Caulobacter vibrioides</name>
    <name type="common">Caulobacter crescentus</name>
    <dbReference type="NCBI Taxonomy" id="155892"/>
    <lineage>
        <taxon>Bacteria</taxon>
        <taxon>Pseudomonadati</taxon>
        <taxon>Pseudomonadota</taxon>
        <taxon>Alphaproteobacteria</taxon>
        <taxon>Caulobacterales</taxon>
        <taxon>Caulobacteraceae</taxon>
        <taxon>Caulobacter</taxon>
    </lineage>
</organism>
<sequence>MRALVVEDLAPNYAGCAVGEVATPQPGPGEALVRVRAASVNFPDLLMTRGEYQLRPPLPFTPGLDLAGEVVALGEGVTGLSPGDAVVGGARLGGFAEYAVLSASALKPKPARLSFAEAAAYGAAYLTAYVALVRRARLEPGEWVLVHGAAGGVGLAAVDLAKALGARVIAASASDAKLDQVNALYAPDATVNVTQGFREQVKAITGGHGADVIYDPVGGDVFDESVRCVAFDGRLLVIGFTSGRIPNVSVNMPLIKGFSVMGVRAGEYGRQFPDKGRENADAIWTMANEGVIRPHVHAELPLDRWREAFDLLAERKVVGKAVITP</sequence>
<dbReference type="SUPFAM" id="SSF51735">
    <property type="entry name" value="NAD(P)-binding Rossmann-fold domains"/>
    <property type="match status" value="1"/>
</dbReference>
<dbReference type="Pfam" id="PF08240">
    <property type="entry name" value="ADH_N"/>
    <property type="match status" value="1"/>
</dbReference>
<name>A0A258D943_CAUVI</name>
<dbReference type="InterPro" id="IPR020843">
    <property type="entry name" value="ER"/>
</dbReference>
<protein>
    <submittedName>
        <fullName evidence="2">NADPH:quinone oxidoreductase</fullName>
    </submittedName>
</protein>
<dbReference type="GO" id="GO:0016491">
    <property type="term" value="F:oxidoreductase activity"/>
    <property type="evidence" value="ECO:0007669"/>
    <property type="project" value="InterPro"/>
</dbReference>
<dbReference type="InterPro" id="IPR013149">
    <property type="entry name" value="ADH-like_C"/>
</dbReference>
<dbReference type="Gene3D" id="3.40.50.720">
    <property type="entry name" value="NAD(P)-binding Rossmann-like Domain"/>
    <property type="match status" value="1"/>
</dbReference>
<reference evidence="2 3" key="1">
    <citation type="submission" date="2017-03" db="EMBL/GenBank/DDBJ databases">
        <title>Lifting the veil on microbial sulfur biogeochemistry in mining wastewaters.</title>
        <authorList>
            <person name="Kantor R.S."/>
            <person name="Colenbrander Nelson T."/>
            <person name="Marshall S."/>
            <person name="Bennett D."/>
            <person name="Apte S."/>
            <person name="Camacho D."/>
            <person name="Thomas B.C."/>
            <person name="Warren L.A."/>
            <person name="Banfield J.F."/>
        </authorList>
    </citation>
    <scope>NUCLEOTIDE SEQUENCE [LARGE SCALE GENOMIC DNA]</scope>
    <source>
        <strain evidence="2">32-67-7</strain>
    </source>
</reference>
<dbReference type="InterPro" id="IPR051397">
    <property type="entry name" value="Zn-ADH-like_protein"/>
</dbReference>
<evidence type="ECO:0000313" key="3">
    <source>
        <dbReference type="Proteomes" id="UP000215616"/>
    </source>
</evidence>
<evidence type="ECO:0000259" key="1">
    <source>
        <dbReference type="SMART" id="SM00829"/>
    </source>
</evidence>
<dbReference type="SMART" id="SM00829">
    <property type="entry name" value="PKS_ER"/>
    <property type="match status" value="1"/>
</dbReference>
<dbReference type="PANTHER" id="PTHR43677">
    <property type="entry name" value="SHORT-CHAIN DEHYDROGENASE/REDUCTASE"/>
    <property type="match status" value="1"/>
</dbReference>
<dbReference type="SUPFAM" id="SSF50129">
    <property type="entry name" value="GroES-like"/>
    <property type="match status" value="1"/>
</dbReference>
<proteinExistence type="predicted"/>
<dbReference type="PANTHER" id="PTHR43677:SF4">
    <property type="entry name" value="QUINONE OXIDOREDUCTASE-LIKE PROTEIN 2"/>
    <property type="match status" value="1"/>
</dbReference>
<feature type="domain" description="Enoyl reductase (ER)" evidence="1">
    <location>
        <begin position="15"/>
        <end position="323"/>
    </location>
</feature>
<dbReference type="Pfam" id="PF00107">
    <property type="entry name" value="ADH_zinc_N"/>
    <property type="match status" value="1"/>
</dbReference>
<dbReference type="InterPro" id="IPR011032">
    <property type="entry name" value="GroES-like_sf"/>
</dbReference>